<reference evidence="1 2" key="1">
    <citation type="journal article" date="2014" name="PLoS Genet.">
        <title>The Genome of Spironucleus salmonicida Highlights a Fish Pathogen Adapted to Fluctuating Environments.</title>
        <authorList>
            <person name="Xu F."/>
            <person name="Jerlstrom-Hultqvist J."/>
            <person name="Einarsson E."/>
            <person name="Astvaldsson A."/>
            <person name="Svard S.G."/>
            <person name="Andersson J.O."/>
        </authorList>
    </citation>
    <scope>NUCLEOTIDE SEQUENCE</scope>
    <source>
        <strain evidence="2">ATCC 50377</strain>
    </source>
</reference>
<dbReference type="EMBL" id="KI546100">
    <property type="protein sequence ID" value="EST45241.1"/>
    <property type="molecule type" value="Genomic_DNA"/>
</dbReference>
<dbReference type="AlphaFoldDB" id="V6LNE7"/>
<evidence type="ECO:0000313" key="1">
    <source>
        <dbReference type="EMBL" id="EST45241.1"/>
    </source>
</evidence>
<name>V6LNE7_9EUKA</name>
<evidence type="ECO:0000313" key="3">
    <source>
        <dbReference type="Proteomes" id="UP000018208"/>
    </source>
</evidence>
<dbReference type="VEuPathDB" id="GiardiaDB:SS50377_20186"/>
<dbReference type="Proteomes" id="UP000018208">
    <property type="component" value="Unassembled WGS sequence"/>
</dbReference>
<gene>
    <name evidence="1" type="ORF">SS50377_14817</name>
    <name evidence="2" type="ORF">SS50377_20186</name>
</gene>
<organism evidence="1">
    <name type="scientific">Spironucleus salmonicida</name>
    <dbReference type="NCBI Taxonomy" id="348837"/>
    <lineage>
        <taxon>Eukaryota</taxon>
        <taxon>Metamonada</taxon>
        <taxon>Diplomonadida</taxon>
        <taxon>Hexamitidae</taxon>
        <taxon>Hexamitinae</taxon>
        <taxon>Spironucleus</taxon>
    </lineage>
</organism>
<proteinExistence type="predicted"/>
<evidence type="ECO:0000313" key="2">
    <source>
        <dbReference type="EMBL" id="KAH0576840.1"/>
    </source>
</evidence>
<keyword evidence="3" id="KW-1185">Reference proteome</keyword>
<protein>
    <submittedName>
        <fullName evidence="1">Uncharacterized protein</fullName>
    </submittedName>
</protein>
<sequence>MQSEIRKILELADSTTTIQSKPIKKQQQLQKLPQHPLLSDPSIQKPAPSFVESHVISIKADAPFADCEQILQIYTPTTDSPDELKQKFQQTISLLQPPVFPLLDEDHYYEYICVSQKQNPRITYEQMVEVVDLASICGFNFIVVADRLKHRKLDPIICMNTFLIYCEIQASRKMNFNVEESQVGSEQFSKAIQTILFYNRTIVNFDQKTTDELERQQTVRETWACFSPLRIAQKRFSYVNGLLTNQLGELSTEHKFDFSGAFNVNQIAVTNQNNRTLYQIGQNPIKQTKSNSYKSTNLAYNQQLNKSRTSVKPQISTQILPENITVLEAIERSKIYIDAQVVFSQEPSKQELDELLRFYNSTLTNVDYCLDGFESEGISKLAINNRSWCSRGSLACNIDSKKEPFLGHCEIDFDGEIENFCTSASWRWSTEKIQFDGNTTDAGKLFAEDEKYEQKINDMKYKKGMMLRKRICGKQIGITQFFALENLYK</sequence>
<accession>V6LNE7</accession>
<reference evidence="2" key="2">
    <citation type="submission" date="2020-12" db="EMBL/GenBank/DDBJ databases">
        <title>New Spironucleus salmonicida genome in near-complete chromosomes.</title>
        <authorList>
            <person name="Xu F."/>
            <person name="Kurt Z."/>
            <person name="Jimenez-Gonzalez A."/>
            <person name="Astvaldsson A."/>
            <person name="Andersson J.O."/>
            <person name="Svard S.G."/>
        </authorList>
    </citation>
    <scope>NUCLEOTIDE SEQUENCE</scope>
    <source>
        <strain evidence="2">ATCC 50377</strain>
    </source>
</reference>
<dbReference type="EMBL" id="AUWU02000001">
    <property type="protein sequence ID" value="KAH0576840.1"/>
    <property type="molecule type" value="Genomic_DNA"/>
</dbReference>